<sequence length="217" mass="25318">MIMKKRVTIYIDGFNFYYGLKRIKSADVDWRKYYWIDYVKLFEQFVGPDQELAKVVYFTASPLSPSKNSRQSALLNANKLLHPDKFEVVRGKYIGKTIECPHCKFAISKPEEKRTDVNLSVRMMGDCFMDKTDILVLVSADSDLVPPIEFIQSNHHNKKVKVYFPPANFSNDLKDNIIRHKGKPILLERNKIKFENSIMPERIDINGKIVTIPDKWK</sequence>
<accession>A0ABQ6S080</accession>
<dbReference type="CDD" id="cd18722">
    <property type="entry name" value="PIN_NicB-like"/>
    <property type="match status" value="1"/>
</dbReference>
<dbReference type="PANTHER" id="PTHR35458">
    <property type="entry name" value="SLR0755 PROTEIN"/>
    <property type="match status" value="1"/>
</dbReference>
<gene>
    <name evidence="2" type="ORF">F2A26_14335</name>
</gene>
<dbReference type="Gene3D" id="3.40.50.1010">
    <property type="entry name" value="5'-nuclease"/>
    <property type="match status" value="1"/>
</dbReference>
<evidence type="ECO:0000259" key="1">
    <source>
        <dbReference type="Pfam" id="PF01936"/>
    </source>
</evidence>
<dbReference type="InterPro" id="IPR047140">
    <property type="entry name" value="LabA"/>
</dbReference>
<dbReference type="Proteomes" id="UP000324870">
    <property type="component" value="Unassembled WGS sequence"/>
</dbReference>
<dbReference type="PANTHER" id="PTHR35458:SF8">
    <property type="entry name" value="SLR0650 PROTEIN"/>
    <property type="match status" value="1"/>
</dbReference>
<proteinExistence type="predicted"/>
<name>A0ABQ6S080_9BACT</name>
<protein>
    <submittedName>
        <fullName evidence="2">NYN domain-containing protein</fullName>
    </submittedName>
</protein>
<evidence type="ECO:0000313" key="2">
    <source>
        <dbReference type="EMBL" id="KAA3157599.1"/>
    </source>
</evidence>
<comment type="caution">
    <text evidence="2">The sequence shown here is derived from an EMBL/GenBank/DDBJ whole genome shotgun (WGS) entry which is preliminary data.</text>
</comment>
<organism evidence="2 3">
    <name type="scientific">Alistipes finegoldii</name>
    <dbReference type="NCBI Taxonomy" id="214856"/>
    <lineage>
        <taxon>Bacteria</taxon>
        <taxon>Pseudomonadati</taxon>
        <taxon>Bacteroidota</taxon>
        <taxon>Bacteroidia</taxon>
        <taxon>Bacteroidales</taxon>
        <taxon>Rikenellaceae</taxon>
        <taxon>Alistipes</taxon>
    </lineage>
</organism>
<dbReference type="Pfam" id="PF01936">
    <property type="entry name" value="NYN"/>
    <property type="match status" value="1"/>
</dbReference>
<feature type="domain" description="NYN" evidence="1">
    <location>
        <begin position="6"/>
        <end position="175"/>
    </location>
</feature>
<dbReference type="InterPro" id="IPR021139">
    <property type="entry name" value="NYN"/>
</dbReference>
<evidence type="ECO:0000313" key="3">
    <source>
        <dbReference type="Proteomes" id="UP000324870"/>
    </source>
</evidence>
<reference evidence="2 3" key="1">
    <citation type="journal article" date="2019" name="Nat. Med.">
        <title>A library of human gut bacterial isolates paired with longitudinal multiomics data enables mechanistic microbiome research.</title>
        <authorList>
            <person name="Poyet M."/>
            <person name="Groussin M."/>
            <person name="Gibbons S.M."/>
            <person name="Avila-Pacheco J."/>
            <person name="Jiang X."/>
            <person name="Kearney S.M."/>
            <person name="Perrotta A.R."/>
            <person name="Berdy B."/>
            <person name="Zhao S."/>
            <person name="Lieberman T.D."/>
            <person name="Swanson P.K."/>
            <person name="Smith M."/>
            <person name="Roesemann S."/>
            <person name="Alexander J.E."/>
            <person name="Rich S.A."/>
            <person name="Livny J."/>
            <person name="Vlamakis H."/>
            <person name="Clish C."/>
            <person name="Bullock K."/>
            <person name="Deik A."/>
            <person name="Scott J."/>
            <person name="Pierce K.A."/>
            <person name="Xavier R.J."/>
            <person name="Alm E.J."/>
        </authorList>
    </citation>
    <scope>NUCLEOTIDE SEQUENCE [LARGE SCALE GENOMIC DNA]</scope>
    <source>
        <strain evidence="2 3">BIOML-A1</strain>
    </source>
</reference>
<dbReference type="EMBL" id="VVND01000043">
    <property type="protein sequence ID" value="KAA3157599.1"/>
    <property type="molecule type" value="Genomic_DNA"/>
</dbReference>
<keyword evidence="3" id="KW-1185">Reference proteome</keyword>